<reference evidence="2 3" key="1">
    <citation type="submission" date="2024-01" db="EMBL/GenBank/DDBJ databases">
        <title>Complete genome of Cladobotryum mycophilum ATHUM6906.</title>
        <authorList>
            <person name="Christinaki A.C."/>
            <person name="Myridakis A.I."/>
            <person name="Kouvelis V.N."/>
        </authorList>
    </citation>
    <scope>NUCLEOTIDE SEQUENCE [LARGE SCALE GENOMIC DNA]</scope>
    <source>
        <strain evidence="2 3">ATHUM6906</strain>
    </source>
</reference>
<dbReference type="Pfam" id="PF00266">
    <property type="entry name" value="Aminotran_5"/>
    <property type="match status" value="1"/>
</dbReference>
<name>A0ABR0SG12_9HYPO</name>
<gene>
    <name evidence="2" type="ORF">PT974_09022</name>
</gene>
<sequence length="404" mass="44590">MSSPFEERVRARFPALKRDQVYLDNAGGSQTLDTVIDSIRDYLVNDNVQLGASYTSSRTSTALYSSAYERAAGFLNARGDEVVFAASATQLLRNLSYALRFRPGDEIVVSVVDHEANVTPWVDLAHRENLVIKWWRPSLVAAESTVNPTLSDEGLRKLLSDRTKLVTCTHASNVLGTVVDVASIATAAHQVGAMVCVDGVAYAPHHPIDVKKLGADFYVISWYKVFGPHISMLYASWAAQTNLRSLGHCFKPAITLADKLGLAGESYELLQAIPHVVDYIDPQKSTFWNEIITHEEQLQTNLIEYLLGLPDITLYGSEFGSRGYRVPIVSFTIKGRRCKDVVEAIEAKTNLGLRWGAMYSDRLIRDILGLGPDGVIRVSLVHYNTVAEVEAFKQALDDVIGNGE</sequence>
<dbReference type="Gene3D" id="3.90.1150.10">
    <property type="entry name" value="Aspartate Aminotransferase, domain 1"/>
    <property type="match status" value="1"/>
</dbReference>
<keyword evidence="3" id="KW-1185">Reference proteome</keyword>
<accession>A0ABR0SG12</accession>
<dbReference type="PANTHER" id="PTHR43586:SF21">
    <property type="entry name" value="PYRIDOXAL PHOSPHATE (PLP)-DEPENDENT ASPARTATE AMINOTRANSFERASE SUPERFAMILY"/>
    <property type="match status" value="1"/>
</dbReference>
<dbReference type="InterPro" id="IPR015424">
    <property type="entry name" value="PyrdxlP-dep_Trfase"/>
</dbReference>
<dbReference type="Proteomes" id="UP001338125">
    <property type="component" value="Unassembled WGS sequence"/>
</dbReference>
<protein>
    <submittedName>
        <fullName evidence="2">Aminotransferase-like protein FGM3</fullName>
    </submittedName>
</protein>
<dbReference type="Gene3D" id="3.40.640.10">
    <property type="entry name" value="Type I PLP-dependent aspartate aminotransferase-like (Major domain)"/>
    <property type="match status" value="1"/>
</dbReference>
<dbReference type="PANTHER" id="PTHR43586">
    <property type="entry name" value="CYSTEINE DESULFURASE"/>
    <property type="match status" value="1"/>
</dbReference>
<comment type="caution">
    <text evidence="2">The sequence shown here is derived from an EMBL/GenBank/DDBJ whole genome shotgun (WGS) entry which is preliminary data.</text>
</comment>
<proteinExistence type="predicted"/>
<dbReference type="EMBL" id="JAVFKD010000014">
    <property type="protein sequence ID" value="KAK5990752.1"/>
    <property type="molecule type" value="Genomic_DNA"/>
</dbReference>
<dbReference type="InterPro" id="IPR000192">
    <property type="entry name" value="Aminotrans_V_dom"/>
</dbReference>
<evidence type="ECO:0000313" key="2">
    <source>
        <dbReference type="EMBL" id="KAK5990752.1"/>
    </source>
</evidence>
<dbReference type="InterPro" id="IPR015421">
    <property type="entry name" value="PyrdxlP-dep_Trfase_major"/>
</dbReference>
<feature type="domain" description="Aminotransferase class V" evidence="1">
    <location>
        <begin position="21"/>
        <end position="392"/>
    </location>
</feature>
<dbReference type="InterPro" id="IPR015422">
    <property type="entry name" value="PyrdxlP-dep_Trfase_small"/>
</dbReference>
<dbReference type="SUPFAM" id="SSF53383">
    <property type="entry name" value="PLP-dependent transferases"/>
    <property type="match status" value="1"/>
</dbReference>
<evidence type="ECO:0000259" key="1">
    <source>
        <dbReference type="Pfam" id="PF00266"/>
    </source>
</evidence>
<evidence type="ECO:0000313" key="3">
    <source>
        <dbReference type="Proteomes" id="UP001338125"/>
    </source>
</evidence>
<organism evidence="2 3">
    <name type="scientific">Cladobotryum mycophilum</name>
    <dbReference type="NCBI Taxonomy" id="491253"/>
    <lineage>
        <taxon>Eukaryota</taxon>
        <taxon>Fungi</taxon>
        <taxon>Dikarya</taxon>
        <taxon>Ascomycota</taxon>
        <taxon>Pezizomycotina</taxon>
        <taxon>Sordariomycetes</taxon>
        <taxon>Hypocreomycetidae</taxon>
        <taxon>Hypocreales</taxon>
        <taxon>Hypocreaceae</taxon>
        <taxon>Cladobotryum</taxon>
    </lineage>
</organism>